<evidence type="ECO:0000259" key="2">
    <source>
        <dbReference type="Pfam" id="PF12697"/>
    </source>
</evidence>
<dbReference type="STRING" id="1121881.SAMN02745225_00060"/>
<dbReference type="RefSeq" id="WP_072787600.1">
    <property type="nucleotide sequence ID" value="NZ_FQUL01000001.1"/>
</dbReference>
<gene>
    <name evidence="3" type="ORF">SAMN02745225_00060</name>
</gene>
<dbReference type="Pfam" id="PF12697">
    <property type="entry name" value="Abhydrolase_6"/>
    <property type="match status" value="1"/>
</dbReference>
<organism evidence="3 4">
    <name type="scientific">Ferrithrix thermotolerans DSM 19514</name>
    <dbReference type="NCBI Taxonomy" id="1121881"/>
    <lineage>
        <taxon>Bacteria</taxon>
        <taxon>Bacillati</taxon>
        <taxon>Actinomycetota</taxon>
        <taxon>Acidimicrobiia</taxon>
        <taxon>Acidimicrobiales</taxon>
        <taxon>Acidimicrobiaceae</taxon>
        <taxon>Ferrithrix</taxon>
    </lineage>
</organism>
<evidence type="ECO:0000313" key="3">
    <source>
        <dbReference type="EMBL" id="SHE27367.1"/>
    </source>
</evidence>
<dbReference type="AlphaFoldDB" id="A0A1M4S5R9"/>
<dbReference type="Proteomes" id="UP000184295">
    <property type="component" value="Unassembled WGS sequence"/>
</dbReference>
<dbReference type="PANTHER" id="PTHR43798">
    <property type="entry name" value="MONOACYLGLYCEROL LIPASE"/>
    <property type="match status" value="1"/>
</dbReference>
<keyword evidence="4" id="KW-1185">Reference proteome</keyword>
<dbReference type="OrthoDB" id="5431692at2"/>
<accession>A0A1M4S5R9</accession>
<sequence length="265" mass="28526">MLKGFCEGKVFAHIEGEGELSVVMMHGWGRSSQDFAPTVAEMIGEAGSERLKTVRVDLPGFGSSPVPGSALSTSEYADLIAEMIDELFGGRGEDEKVLIVGHSFGGRVALSLAAKKMPERVGHMVLVGTPLIRDVKKARVSPSVKVARKLHSLGLLSDAKMEKMRQRYGSEDYRNASGVMREILVRSVNESYEELFPIIKCPTTLLFGERDGVTSVAQAKVAQGLMPDAKVVTVPDVGHLLPVEAPKVLAEIVLDKAASLLRTGL</sequence>
<protein>
    <submittedName>
        <fullName evidence="3">Pimeloyl-ACP methyl ester carboxylesterase</fullName>
    </submittedName>
</protein>
<dbReference type="InterPro" id="IPR029058">
    <property type="entry name" value="AB_hydrolase_fold"/>
</dbReference>
<keyword evidence="1" id="KW-0378">Hydrolase</keyword>
<dbReference type="PRINTS" id="PR00111">
    <property type="entry name" value="ABHYDROLASE"/>
</dbReference>
<reference evidence="4" key="1">
    <citation type="submission" date="2016-11" db="EMBL/GenBank/DDBJ databases">
        <authorList>
            <person name="Varghese N."/>
            <person name="Submissions S."/>
        </authorList>
    </citation>
    <scope>NUCLEOTIDE SEQUENCE [LARGE SCALE GENOMIC DNA]</scope>
    <source>
        <strain evidence="4">DSM 19514</strain>
    </source>
</reference>
<dbReference type="SUPFAM" id="SSF53474">
    <property type="entry name" value="alpha/beta-Hydrolases"/>
    <property type="match status" value="1"/>
</dbReference>
<feature type="domain" description="AB hydrolase-1" evidence="2">
    <location>
        <begin position="22"/>
        <end position="251"/>
    </location>
</feature>
<dbReference type="Gene3D" id="3.40.50.1820">
    <property type="entry name" value="alpha/beta hydrolase"/>
    <property type="match status" value="1"/>
</dbReference>
<proteinExistence type="predicted"/>
<name>A0A1M4S5R9_9ACTN</name>
<evidence type="ECO:0000313" key="4">
    <source>
        <dbReference type="Proteomes" id="UP000184295"/>
    </source>
</evidence>
<dbReference type="EMBL" id="FQUL01000001">
    <property type="protein sequence ID" value="SHE27367.1"/>
    <property type="molecule type" value="Genomic_DNA"/>
</dbReference>
<dbReference type="GO" id="GO:0016020">
    <property type="term" value="C:membrane"/>
    <property type="evidence" value="ECO:0007669"/>
    <property type="project" value="TreeGrafter"/>
</dbReference>
<dbReference type="PANTHER" id="PTHR43798:SF31">
    <property type="entry name" value="AB HYDROLASE SUPERFAMILY PROTEIN YCLE"/>
    <property type="match status" value="1"/>
</dbReference>
<dbReference type="InterPro" id="IPR050266">
    <property type="entry name" value="AB_hydrolase_sf"/>
</dbReference>
<evidence type="ECO:0000256" key="1">
    <source>
        <dbReference type="ARBA" id="ARBA00022801"/>
    </source>
</evidence>
<dbReference type="GO" id="GO:0016787">
    <property type="term" value="F:hydrolase activity"/>
    <property type="evidence" value="ECO:0007669"/>
    <property type="project" value="UniProtKB-KW"/>
</dbReference>
<dbReference type="InterPro" id="IPR000073">
    <property type="entry name" value="AB_hydrolase_1"/>
</dbReference>